<dbReference type="OrthoDB" id="1713251at2759"/>
<reference evidence="4" key="1">
    <citation type="submission" date="2022-02" db="EMBL/GenBank/DDBJ databases">
        <authorList>
            <person name="Henning P.M."/>
            <person name="McCubbin A.G."/>
            <person name="Shore J.S."/>
        </authorList>
    </citation>
    <scope>NUCLEOTIDE SEQUENCE</scope>
    <source>
        <strain evidence="4">F60SS</strain>
        <tissue evidence="4">Leaves</tissue>
    </source>
</reference>
<dbReference type="Pfam" id="PF01165">
    <property type="entry name" value="Ribosomal_S21"/>
    <property type="match status" value="1"/>
</dbReference>
<proteinExistence type="inferred from homology"/>
<dbReference type="GO" id="GO:0006412">
    <property type="term" value="P:translation"/>
    <property type="evidence" value="ECO:0007669"/>
    <property type="project" value="InterPro"/>
</dbReference>
<evidence type="ECO:0000256" key="2">
    <source>
        <dbReference type="ARBA" id="ARBA00022980"/>
    </source>
</evidence>
<dbReference type="InterPro" id="IPR001911">
    <property type="entry name" value="Ribosomal_bS21"/>
</dbReference>
<evidence type="ECO:0000313" key="4">
    <source>
        <dbReference type="EMBL" id="KAJ4833542.1"/>
    </source>
</evidence>
<dbReference type="GO" id="GO:0003735">
    <property type="term" value="F:structural constituent of ribosome"/>
    <property type="evidence" value="ECO:0007669"/>
    <property type="project" value="InterPro"/>
</dbReference>
<reference evidence="4" key="2">
    <citation type="journal article" date="2023" name="Plants (Basel)">
        <title>Annotation of the Turnera subulata (Passifloraceae) Draft Genome Reveals the S-Locus Evolved after the Divergence of Turneroideae from Passifloroideae in a Stepwise Manner.</title>
        <authorList>
            <person name="Henning P.M."/>
            <person name="Roalson E.H."/>
            <person name="Mir W."/>
            <person name="McCubbin A.G."/>
            <person name="Shore J.S."/>
        </authorList>
    </citation>
    <scope>NUCLEOTIDE SEQUENCE</scope>
    <source>
        <strain evidence="4">F60SS</strain>
    </source>
</reference>
<keyword evidence="2" id="KW-0689">Ribosomal protein</keyword>
<keyword evidence="5" id="KW-1185">Reference proteome</keyword>
<comment type="caution">
    <text evidence="4">The sequence shown here is derived from an EMBL/GenBank/DDBJ whole genome shotgun (WGS) entry which is preliminary data.</text>
</comment>
<evidence type="ECO:0000256" key="1">
    <source>
        <dbReference type="ARBA" id="ARBA00006640"/>
    </source>
</evidence>
<accession>A0A9Q0FN91</accession>
<evidence type="ECO:0008006" key="6">
    <source>
        <dbReference type="Google" id="ProtNLM"/>
    </source>
</evidence>
<organism evidence="4 5">
    <name type="scientific">Turnera subulata</name>
    <dbReference type="NCBI Taxonomy" id="218843"/>
    <lineage>
        <taxon>Eukaryota</taxon>
        <taxon>Viridiplantae</taxon>
        <taxon>Streptophyta</taxon>
        <taxon>Embryophyta</taxon>
        <taxon>Tracheophyta</taxon>
        <taxon>Spermatophyta</taxon>
        <taxon>Magnoliopsida</taxon>
        <taxon>eudicotyledons</taxon>
        <taxon>Gunneridae</taxon>
        <taxon>Pentapetalae</taxon>
        <taxon>rosids</taxon>
        <taxon>fabids</taxon>
        <taxon>Malpighiales</taxon>
        <taxon>Passifloraceae</taxon>
        <taxon>Turnera</taxon>
    </lineage>
</organism>
<dbReference type="Proteomes" id="UP001141552">
    <property type="component" value="Unassembled WGS sequence"/>
</dbReference>
<dbReference type="AlphaFoldDB" id="A0A9Q0FN91"/>
<dbReference type="GO" id="GO:1990904">
    <property type="term" value="C:ribonucleoprotein complex"/>
    <property type="evidence" value="ECO:0007669"/>
    <property type="project" value="UniProtKB-KW"/>
</dbReference>
<evidence type="ECO:0000313" key="5">
    <source>
        <dbReference type="Proteomes" id="UP001141552"/>
    </source>
</evidence>
<dbReference type="PANTHER" id="PTHR37228:SF1">
    <property type="entry name" value="RIBOSOMAL PROTEIN S21 FAMILY PROTEIN"/>
    <property type="match status" value="1"/>
</dbReference>
<dbReference type="GO" id="GO:0005840">
    <property type="term" value="C:ribosome"/>
    <property type="evidence" value="ECO:0007669"/>
    <property type="project" value="UniProtKB-KW"/>
</dbReference>
<evidence type="ECO:0000256" key="3">
    <source>
        <dbReference type="ARBA" id="ARBA00023274"/>
    </source>
</evidence>
<sequence length="109" mass="12609">MSGIARKAWGSLWRFPAAAGEREANGWMRQQWRGIRVKVVNGNLDQALARMQRAMTSSGMERLIRSQQTRHLKNSEKRILARKNLERKIRSQDLARKLQSILAKKVRGL</sequence>
<dbReference type="EMBL" id="JAKUCV010004922">
    <property type="protein sequence ID" value="KAJ4833542.1"/>
    <property type="molecule type" value="Genomic_DNA"/>
</dbReference>
<name>A0A9Q0FN91_9ROSI</name>
<dbReference type="PANTHER" id="PTHR37228">
    <property type="entry name" value="RIBOSOMAL PROTEIN S21 FAMILY PROTEIN"/>
    <property type="match status" value="1"/>
</dbReference>
<comment type="similarity">
    <text evidence="1">Belongs to the bacterial ribosomal protein bS21 family.</text>
</comment>
<protein>
    <recommendedName>
        <fullName evidence="6">Ribosomal protein S21</fullName>
    </recommendedName>
</protein>
<gene>
    <name evidence="4" type="ORF">Tsubulata_021226</name>
</gene>
<keyword evidence="3" id="KW-0687">Ribonucleoprotein</keyword>